<feature type="signal peptide" evidence="1">
    <location>
        <begin position="1"/>
        <end position="26"/>
    </location>
</feature>
<gene>
    <name evidence="2" type="ORF">ENP86_03125</name>
</gene>
<evidence type="ECO:0008006" key="3">
    <source>
        <dbReference type="Google" id="ProtNLM"/>
    </source>
</evidence>
<accession>A0A7V0Z4M1</accession>
<reference evidence="2" key="1">
    <citation type="journal article" date="2020" name="mSystems">
        <title>Genome- and Community-Level Interaction Insights into Carbon Utilization and Element Cycling Functions of Hydrothermarchaeota in Hydrothermal Sediment.</title>
        <authorList>
            <person name="Zhou Z."/>
            <person name="Liu Y."/>
            <person name="Xu W."/>
            <person name="Pan J."/>
            <person name="Luo Z.H."/>
            <person name="Li M."/>
        </authorList>
    </citation>
    <scope>NUCLEOTIDE SEQUENCE [LARGE SCALE GENOMIC DNA]</scope>
    <source>
        <strain evidence="2">SpSt-258</strain>
    </source>
</reference>
<organism evidence="2">
    <name type="scientific">candidate division WOR-3 bacterium</name>
    <dbReference type="NCBI Taxonomy" id="2052148"/>
    <lineage>
        <taxon>Bacteria</taxon>
        <taxon>Bacteria division WOR-3</taxon>
    </lineage>
</organism>
<dbReference type="AlphaFoldDB" id="A0A7V0Z4M1"/>
<comment type="caution">
    <text evidence="2">The sequence shown here is derived from an EMBL/GenBank/DDBJ whole genome shotgun (WGS) entry which is preliminary data.</text>
</comment>
<proteinExistence type="predicted"/>
<dbReference type="EMBL" id="DSKY01000009">
    <property type="protein sequence ID" value="HDY58528.1"/>
    <property type="molecule type" value="Genomic_DNA"/>
</dbReference>
<feature type="chain" id="PRO_5031332170" description="DUF2931 family protein" evidence="1">
    <location>
        <begin position="27"/>
        <end position="391"/>
    </location>
</feature>
<evidence type="ECO:0000313" key="2">
    <source>
        <dbReference type="EMBL" id="HDY58528.1"/>
    </source>
</evidence>
<name>A0A7V0Z4M1_UNCW3</name>
<protein>
    <recommendedName>
        <fullName evidence="3">DUF2931 family protein</fullName>
    </recommendedName>
</protein>
<keyword evidence="1" id="KW-0732">Signal</keyword>
<evidence type="ECO:0000256" key="1">
    <source>
        <dbReference type="SAM" id="SignalP"/>
    </source>
</evidence>
<sequence length="391" mass="46340">MQRRTLKWLMFLICYSLIINCGPEFTYTPEPEKDVRMWMKNLSYQKSFKYEYDLHTAFAKINANGDCIIGRAEHIKGIWDYGDTIVNFEYIGVNDREWAKKEDRWIESARGEESDIYAQIKRLLAFEKFELLDVNDKFLFRFNATLPYLAPDRWREMVGYVEIARKNYLPEMIWVGLPDSSIYWRLRFDDYNHNRNIYPPYIDIKNYEIKLDSSINQKQAIKKIKNRLKLLKLKWQLKKEGDKIILQVPEDYDIYDIEELLAPGITTIYSVARNGNEASRISYLKGNVNQPIYLSDIKYNYNLIKSAGFNFDKLSRPYITIKLKKKLEPSDQIAIEVDSSLIAIIRLDKDQKMDKITIYLDMEYLELLKYTAFISQPLFKIEVIPLSKGSD</sequence>